<sequence>MSNTGFRFGSRGYRPRDQRTEPAIPPAGPAGLSYETAEGNTTPHESEPGTTVRRRREEPTSPTPDARSEQQTTPSPHDTLGAL</sequence>
<dbReference type="RefSeq" id="WP_193382981.1">
    <property type="nucleotide sequence ID" value="NZ_JABXWF010000040.1"/>
</dbReference>
<comment type="caution">
    <text evidence="2">The sequence shown here is derived from an EMBL/GenBank/DDBJ whole genome shotgun (WGS) entry which is preliminary data.</text>
</comment>
<protein>
    <submittedName>
        <fullName evidence="2">Uncharacterized protein</fullName>
    </submittedName>
</protein>
<keyword evidence="3" id="KW-1185">Reference proteome</keyword>
<evidence type="ECO:0000256" key="1">
    <source>
        <dbReference type="SAM" id="MobiDB-lite"/>
    </source>
</evidence>
<accession>A0ABU4N140</accession>
<gene>
    <name evidence="2" type="ORF">PV383_39270</name>
</gene>
<name>A0ABU4N140_9ACTN</name>
<organism evidence="2 3">
    <name type="scientific">Streptomyces caniscabiei</name>
    <dbReference type="NCBI Taxonomy" id="2746961"/>
    <lineage>
        <taxon>Bacteria</taxon>
        <taxon>Bacillati</taxon>
        <taxon>Actinomycetota</taxon>
        <taxon>Actinomycetes</taxon>
        <taxon>Kitasatosporales</taxon>
        <taxon>Streptomycetaceae</taxon>
        <taxon>Streptomyces</taxon>
    </lineage>
</organism>
<evidence type="ECO:0000313" key="3">
    <source>
        <dbReference type="Proteomes" id="UP001282474"/>
    </source>
</evidence>
<dbReference type="EMBL" id="JARAWJ010000047">
    <property type="protein sequence ID" value="MDX3043166.1"/>
    <property type="molecule type" value="Genomic_DNA"/>
</dbReference>
<feature type="region of interest" description="Disordered" evidence="1">
    <location>
        <begin position="1"/>
        <end position="83"/>
    </location>
</feature>
<proteinExistence type="predicted"/>
<evidence type="ECO:0000313" key="2">
    <source>
        <dbReference type="EMBL" id="MDX3043166.1"/>
    </source>
</evidence>
<dbReference type="Proteomes" id="UP001282474">
    <property type="component" value="Unassembled WGS sequence"/>
</dbReference>
<reference evidence="2 3" key="1">
    <citation type="journal article" date="2023" name="Microb. Genom.">
        <title>Mesoterricola silvestris gen. nov., sp. nov., Mesoterricola sediminis sp. nov., Geothrix oryzae sp. nov., Geothrix edaphica sp. nov., Geothrix rubra sp. nov., and Geothrix limicola sp. nov., six novel members of Acidobacteriota isolated from soils.</title>
        <authorList>
            <person name="Weisberg A.J."/>
            <person name="Pearce E."/>
            <person name="Kramer C.G."/>
            <person name="Chang J.H."/>
            <person name="Clarke C.R."/>
        </authorList>
    </citation>
    <scope>NUCLEOTIDE SEQUENCE [LARGE SCALE GENOMIC DNA]</scope>
    <source>
        <strain evidence="2 3">NE20-4-1</strain>
    </source>
</reference>